<accession>A0ABD3R0I0</accession>
<dbReference type="EMBL" id="JALLPB020000834">
    <property type="protein sequence ID" value="KAL3806335.1"/>
    <property type="molecule type" value="Genomic_DNA"/>
</dbReference>
<name>A0ABD3R0I0_9STRA</name>
<dbReference type="Proteomes" id="UP001530377">
    <property type="component" value="Unassembled WGS sequence"/>
</dbReference>
<keyword evidence="2" id="KW-1185">Reference proteome</keyword>
<reference evidence="1 2" key="1">
    <citation type="submission" date="2024-10" db="EMBL/GenBank/DDBJ databases">
        <title>Updated reference genomes for cyclostephanoid diatoms.</title>
        <authorList>
            <person name="Roberts W.R."/>
            <person name="Alverson A.J."/>
        </authorList>
    </citation>
    <scope>NUCLEOTIDE SEQUENCE [LARGE SCALE GENOMIC DNA]</scope>
    <source>
        <strain evidence="1 2">AJA228-03</strain>
    </source>
</reference>
<sequence length="82" mass="8998">MMGAPTANGNSRIFLGCIRVYHMNDSKNDWIQIGVDVDGEVAGDRSGWSVCLSVDGNKVVIRSPYNDDNSDRAGHVRVFVLE</sequence>
<comment type="caution">
    <text evidence="1">The sequence shown here is derived from an EMBL/GenBank/DDBJ whole genome shotgun (WGS) entry which is preliminary data.</text>
</comment>
<dbReference type="AlphaFoldDB" id="A0ABD3R0I0"/>
<gene>
    <name evidence="1" type="ORF">ACHAXA_008804</name>
</gene>
<proteinExistence type="predicted"/>
<protein>
    <submittedName>
        <fullName evidence="1">Uncharacterized protein</fullName>
    </submittedName>
</protein>
<organism evidence="1 2">
    <name type="scientific">Cyclostephanos tholiformis</name>
    <dbReference type="NCBI Taxonomy" id="382380"/>
    <lineage>
        <taxon>Eukaryota</taxon>
        <taxon>Sar</taxon>
        <taxon>Stramenopiles</taxon>
        <taxon>Ochrophyta</taxon>
        <taxon>Bacillariophyta</taxon>
        <taxon>Coscinodiscophyceae</taxon>
        <taxon>Thalassiosirophycidae</taxon>
        <taxon>Stephanodiscales</taxon>
        <taxon>Stephanodiscaceae</taxon>
        <taxon>Cyclostephanos</taxon>
    </lineage>
</organism>
<evidence type="ECO:0000313" key="1">
    <source>
        <dbReference type="EMBL" id="KAL3806335.1"/>
    </source>
</evidence>
<evidence type="ECO:0000313" key="2">
    <source>
        <dbReference type="Proteomes" id="UP001530377"/>
    </source>
</evidence>